<keyword evidence="4 9" id="KW-0540">Nuclease</keyword>
<dbReference type="PANTHER" id="PTHR46986:SF1">
    <property type="entry name" value="ENDORIBONUCLEASE YBEY, CHLOROPLASTIC"/>
    <property type="match status" value="1"/>
</dbReference>
<dbReference type="InterPro" id="IPR023091">
    <property type="entry name" value="MetalPrtase_cat_dom_sf_prd"/>
</dbReference>
<dbReference type="InterPro" id="IPR002036">
    <property type="entry name" value="YbeY"/>
</dbReference>
<dbReference type="PROSITE" id="PS01306">
    <property type="entry name" value="UPF0054"/>
    <property type="match status" value="1"/>
</dbReference>
<dbReference type="Pfam" id="PF02130">
    <property type="entry name" value="YbeY"/>
    <property type="match status" value="1"/>
</dbReference>
<evidence type="ECO:0000256" key="5">
    <source>
        <dbReference type="ARBA" id="ARBA00022723"/>
    </source>
</evidence>
<protein>
    <recommendedName>
        <fullName evidence="9">Endoribonuclease YbeY</fullName>
        <ecNumber evidence="9">3.1.-.-</ecNumber>
    </recommendedName>
</protein>
<dbReference type="GO" id="GO:0006364">
    <property type="term" value="P:rRNA processing"/>
    <property type="evidence" value="ECO:0007669"/>
    <property type="project" value="UniProtKB-UniRule"/>
</dbReference>
<evidence type="ECO:0000256" key="6">
    <source>
        <dbReference type="ARBA" id="ARBA00022759"/>
    </source>
</evidence>
<dbReference type="GO" id="GO:0008270">
    <property type="term" value="F:zinc ion binding"/>
    <property type="evidence" value="ECO:0007669"/>
    <property type="project" value="UniProtKB-UniRule"/>
</dbReference>
<comment type="function">
    <text evidence="9">Single strand-specific metallo-endoribonuclease involved in late-stage 70S ribosome quality control and in maturation of the 3' terminus of the 16S rRNA.</text>
</comment>
<dbReference type="AlphaFoldDB" id="A0A511V7T6"/>
<dbReference type="InterPro" id="IPR020549">
    <property type="entry name" value="YbeY_CS"/>
</dbReference>
<keyword evidence="6 9" id="KW-0255">Endonuclease</keyword>
<evidence type="ECO:0000256" key="7">
    <source>
        <dbReference type="ARBA" id="ARBA00022801"/>
    </source>
</evidence>
<comment type="cofactor">
    <cofactor evidence="9">
        <name>Zn(2+)</name>
        <dbReference type="ChEBI" id="CHEBI:29105"/>
    </cofactor>
    <text evidence="9">Binds 1 zinc ion.</text>
</comment>
<accession>A0A511V7T6</accession>
<name>A0A511V7T6_9BACL</name>
<sequence length="160" mass="18684">MSLDVEFIQEYSPELSEDLLDLLRRALEEAARVEEVEGEVTVTFVDNERIHELNREYRGIDRPTDVLSFAMNEAGEDEMEIFLDEEMDEMPNMLGDVIISIPKAVEQAEEYGHSFEREMGFLAVHGFLHLIGYDHETEAQEKEMFGRQEEILNRVRLTRE</sequence>
<keyword evidence="3 9" id="KW-0698">rRNA processing</keyword>
<keyword evidence="5 9" id="KW-0479">Metal-binding</keyword>
<dbReference type="EMBL" id="BJXX01000031">
    <property type="protein sequence ID" value="GEN33232.1"/>
    <property type="molecule type" value="Genomic_DNA"/>
</dbReference>
<evidence type="ECO:0000313" key="11">
    <source>
        <dbReference type="Proteomes" id="UP000321157"/>
    </source>
</evidence>
<keyword evidence="7 9" id="KW-0378">Hydrolase</keyword>
<feature type="binding site" evidence="9">
    <location>
        <position position="135"/>
    </location>
    <ligand>
        <name>Zn(2+)</name>
        <dbReference type="ChEBI" id="CHEBI:29105"/>
        <note>catalytic</note>
    </ligand>
</feature>
<dbReference type="GO" id="GO:0005737">
    <property type="term" value="C:cytoplasm"/>
    <property type="evidence" value="ECO:0007669"/>
    <property type="project" value="UniProtKB-SubCell"/>
</dbReference>
<evidence type="ECO:0000256" key="3">
    <source>
        <dbReference type="ARBA" id="ARBA00022552"/>
    </source>
</evidence>
<comment type="caution">
    <text evidence="10">The sequence shown here is derived from an EMBL/GenBank/DDBJ whole genome shotgun (WGS) entry which is preliminary data.</text>
</comment>
<evidence type="ECO:0000313" key="10">
    <source>
        <dbReference type="EMBL" id="GEN33232.1"/>
    </source>
</evidence>
<reference evidence="10 11" key="1">
    <citation type="submission" date="2019-07" db="EMBL/GenBank/DDBJ databases">
        <title>Whole genome shotgun sequence of Aneurinibacillus danicus NBRC 102444.</title>
        <authorList>
            <person name="Hosoyama A."/>
            <person name="Uohara A."/>
            <person name="Ohji S."/>
            <person name="Ichikawa N."/>
        </authorList>
    </citation>
    <scope>NUCLEOTIDE SEQUENCE [LARGE SCALE GENOMIC DNA]</scope>
    <source>
        <strain evidence="10 11">NBRC 102444</strain>
    </source>
</reference>
<evidence type="ECO:0000256" key="8">
    <source>
        <dbReference type="ARBA" id="ARBA00022833"/>
    </source>
</evidence>
<keyword evidence="2 9" id="KW-0690">Ribosome biogenesis</keyword>
<feature type="binding site" evidence="9">
    <location>
        <position position="125"/>
    </location>
    <ligand>
        <name>Zn(2+)</name>
        <dbReference type="ChEBI" id="CHEBI:29105"/>
        <note>catalytic</note>
    </ligand>
</feature>
<dbReference type="RefSeq" id="WP_146808524.1">
    <property type="nucleotide sequence ID" value="NZ_BJXX01000031.1"/>
</dbReference>
<dbReference type="NCBIfam" id="TIGR00043">
    <property type="entry name" value="rRNA maturation RNase YbeY"/>
    <property type="match status" value="1"/>
</dbReference>
<dbReference type="OrthoDB" id="9807740at2"/>
<comment type="subcellular location">
    <subcellularLocation>
        <location evidence="9">Cytoplasm</location>
    </subcellularLocation>
</comment>
<dbReference type="PANTHER" id="PTHR46986">
    <property type="entry name" value="ENDORIBONUCLEASE YBEY, CHLOROPLASTIC"/>
    <property type="match status" value="1"/>
</dbReference>
<evidence type="ECO:0000256" key="4">
    <source>
        <dbReference type="ARBA" id="ARBA00022722"/>
    </source>
</evidence>
<dbReference type="GO" id="GO:0004521">
    <property type="term" value="F:RNA endonuclease activity"/>
    <property type="evidence" value="ECO:0007669"/>
    <property type="project" value="UniProtKB-UniRule"/>
</dbReference>
<proteinExistence type="inferred from homology"/>
<keyword evidence="9" id="KW-0963">Cytoplasm</keyword>
<evidence type="ECO:0000256" key="2">
    <source>
        <dbReference type="ARBA" id="ARBA00022517"/>
    </source>
</evidence>
<dbReference type="GO" id="GO:0004222">
    <property type="term" value="F:metalloendopeptidase activity"/>
    <property type="evidence" value="ECO:0007669"/>
    <property type="project" value="InterPro"/>
</dbReference>
<dbReference type="Gene3D" id="3.40.390.30">
    <property type="entry name" value="Metalloproteases ('zincins'), catalytic domain"/>
    <property type="match status" value="1"/>
</dbReference>
<keyword evidence="8 9" id="KW-0862">Zinc</keyword>
<evidence type="ECO:0000256" key="9">
    <source>
        <dbReference type="HAMAP-Rule" id="MF_00009"/>
    </source>
</evidence>
<dbReference type="HAMAP" id="MF_00009">
    <property type="entry name" value="Endoribonucl_YbeY"/>
    <property type="match status" value="1"/>
</dbReference>
<dbReference type="Proteomes" id="UP000321157">
    <property type="component" value="Unassembled WGS sequence"/>
</dbReference>
<evidence type="ECO:0000256" key="1">
    <source>
        <dbReference type="ARBA" id="ARBA00010875"/>
    </source>
</evidence>
<dbReference type="EC" id="3.1.-.-" evidence="9"/>
<gene>
    <name evidence="9 10" type="primary">ybeY</name>
    <name evidence="10" type="ORF">ADA01nite_06920</name>
</gene>
<organism evidence="10 11">
    <name type="scientific">Aneurinibacillus danicus</name>
    <dbReference type="NCBI Taxonomy" id="267746"/>
    <lineage>
        <taxon>Bacteria</taxon>
        <taxon>Bacillati</taxon>
        <taxon>Bacillota</taxon>
        <taxon>Bacilli</taxon>
        <taxon>Bacillales</taxon>
        <taxon>Paenibacillaceae</taxon>
        <taxon>Aneurinibacillus group</taxon>
        <taxon>Aneurinibacillus</taxon>
    </lineage>
</organism>
<dbReference type="SUPFAM" id="SSF55486">
    <property type="entry name" value="Metalloproteases ('zincins'), catalytic domain"/>
    <property type="match status" value="1"/>
</dbReference>
<feature type="binding site" evidence="9">
    <location>
        <position position="129"/>
    </location>
    <ligand>
        <name>Zn(2+)</name>
        <dbReference type="ChEBI" id="CHEBI:29105"/>
        <note>catalytic</note>
    </ligand>
</feature>
<keyword evidence="11" id="KW-1185">Reference proteome</keyword>
<comment type="similarity">
    <text evidence="1 9">Belongs to the endoribonuclease YbeY family.</text>
</comment>